<evidence type="ECO:0000256" key="4">
    <source>
        <dbReference type="ARBA" id="ARBA00023235"/>
    </source>
</evidence>
<evidence type="ECO:0000256" key="3">
    <source>
        <dbReference type="ARBA" id="ARBA00022694"/>
    </source>
</evidence>
<dbReference type="InterPro" id="IPR015240">
    <property type="entry name" value="tRNA_sdUridine_synth_fam1_C"/>
</dbReference>
<dbReference type="EMBL" id="FOAA01000001">
    <property type="protein sequence ID" value="SEK20143.1"/>
    <property type="molecule type" value="Genomic_DNA"/>
</dbReference>
<feature type="active site" description="Nucleophile" evidence="5">
    <location>
        <position position="48"/>
    </location>
</feature>
<keyword evidence="4 5" id="KW-0413">Isomerase</keyword>
<dbReference type="HAMAP" id="MF_01080">
    <property type="entry name" value="TruB_bact"/>
    <property type="match status" value="1"/>
</dbReference>
<feature type="domain" description="tRNA pseudouridine synthase II TruB subfamily 1 C-terminal" evidence="7">
    <location>
        <begin position="246"/>
        <end position="302"/>
    </location>
</feature>
<evidence type="ECO:0000256" key="2">
    <source>
        <dbReference type="ARBA" id="ARBA00005642"/>
    </source>
</evidence>
<dbReference type="GO" id="GO:0003723">
    <property type="term" value="F:RNA binding"/>
    <property type="evidence" value="ECO:0007669"/>
    <property type="project" value="InterPro"/>
</dbReference>
<accession>A0A1H7F1Z2</accession>
<dbReference type="EC" id="5.4.99.25" evidence="5"/>
<name>A0A1H7F1Z2_9GAMM</name>
<evidence type="ECO:0000256" key="5">
    <source>
        <dbReference type="HAMAP-Rule" id="MF_01080"/>
    </source>
</evidence>
<comment type="catalytic activity">
    <reaction evidence="1 5">
        <text>uridine(55) in tRNA = pseudouridine(55) in tRNA</text>
        <dbReference type="Rhea" id="RHEA:42532"/>
        <dbReference type="Rhea" id="RHEA-COMP:10101"/>
        <dbReference type="Rhea" id="RHEA-COMP:10102"/>
        <dbReference type="ChEBI" id="CHEBI:65314"/>
        <dbReference type="ChEBI" id="CHEBI:65315"/>
        <dbReference type="EC" id="5.4.99.25"/>
    </reaction>
</comment>
<dbReference type="SUPFAM" id="SSF88697">
    <property type="entry name" value="PUA domain-like"/>
    <property type="match status" value="1"/>
</dbReference>
<dbReference type="Pfam" id="PF09157">
    <property type="entry name" value="TruB-C_2"/>
    <property type="match status" value="1"/>
</dbReference>
<keyword evidence="10" id="KW-1185">Reference proteome</keyword>
<evidence type="ECO:0000313" key="10">
    <source>
        <dbReference type="Proteomes" id="UP000199256"/>
    </source>
</evidence>
<dbReference type="Pfam" id="PF01509">
    <property type="entry name" value="TruB_N"/>
    <property type="match status" value="1"/>
</dbReference>
<dbReference type="RefSeq" id="WP_090249492.1">
    <property type="nucleotide sequence ID" value="NZ_FOAA01000001.1"/>
</dbReference>
<comment type="function">
    <text evidence="5">Responsible for synthesis of pseudouridine from uracil-55 in the psi GC loop of transfer RNAs.</text>
</comment>
<dbReference type="InterPro" id="IPR032819">
    <property type="entry name" value="TruB_C"/>
</dbReference>
<reference evidence="10" key="1">
    <citation type="submission" date="2016-10" db="EMBL/GenBank/DDBJ databases">
        <authorList>
            <person name="Varghese N."/>
            <person name="Submissions S."/>
        </authorList>
    </citation>
    <scope>NUCLEOTIDE SEQUENCE [LARGE SCALE GENOMIC DNA]</scope>
    <source>
        <strain evidence="10">DSM 241</strain>
    </source>
</reference>
<dbReference type="InterPro" id="IPR020103">
    <property type="entry name" value="PsdUridine_synth_cat_dom_sf"/>
</dbReference>
<comment type="similarity">
    <text evidence="2 5">Belongs to the pseudouridine synthase TruB family. Type 1 subfamily.</text>
</comment>
<evidence type="ECO:0000259" key="6">
    <source>
        <dbReference type="Pfam" id="PF01509"/>
    </source>
</evidence>
<dbReference type="CDD" id="cd02573">
    <property type="entry name" value="PseudoU_synth_EcTruB"/>
    <property type="match status" value="1"/>
</dbReference>
<gene>
    <name evidence="5" type="primary">truB</name>
    <name evidence="9" type="ORF">SAMN05444515_10188</name>
</gene>
<evidence type="ECO:0000313" key="9">
    <source>
        <dbReference type="EMBL" id="SEK20143.1"/>
    </source>
</evidence>
<proteinExistence type="inferred from homology"/>
<dbReference type="InterPro" id="IPR002501">
    <property type="entry name" value="PsdUridine_synth_N"/>
</dbReference>
<evidence type="ECO:0000259" key="8">
    <source>
        <dbReference type="Pfam" id="PF16198"/>
    </source>
</evidence>
<protein>
    <recommendedName>
        <fullName evidence="5">tRNA pseudouridine synthase B</fullName>
        <ecNumber evidence="5">5.4.99.25</ecNumber>
    </recommendedName>
    <alternativeName>
        <fullName evidence="5">tRNA pseudouridine(55) synthase</fullName>
        <shortName evidence="5">Psi55 synthase</shortName>
    </alternativeName>
    <alternativeName>
        <fullName evidence="5">tRNA pseudouridylate synthase</fullName>
    </alternativeName>
    <alternativeName>
        <fullName evidence="5">tRNA-uridine isomerase</fullName>
    </alternativeName>
</protein>
<keyword evidence="3 5" id="KW-0819">tRNA processing</keyword>
<dbReference type="InterPro" id="IPR014780">
    <property type="entry name" value="tRNA_psdUridine_synth_TruB"/>
</dbReference>
<dbReference type="Pfam" id="PF16198">
    <property type="entry name" value="TruB_C_2"/>
    <property type="match status" value="1"/>
</dbReference>
<feature type="domain" description="Pseudouridine synthase II N-terminal" evidence="6">
    <location>
        <begin position="34"/>
        <end position="181"/>
    </location>
</feature>
<dbReference type="Gene3D" id="2.30.130.10">
    <property type="entry name" value="PUA domain"/>
    <property type="match status" value="1"/>
</dbReference>
<dbReference type="SUPFAM" id="SSF55120">
    <property type="entry name" value="Pseudouridine synthase"/>
    <property type="match status" value="1"/>
</dbReference>
<dbReference type="InterPro" id="IPR015947">
    <property type="entry name" value="PUA-like_sf"/>
</dbReference>
<dbReference type="GO" id="GO:0031119">
    <property type="term" value="P:tRNA pseudouridine synthesis"/>
    <property type="evidence" value="ECO:0007669"/>
    <property type="project" value="UniProtKB-UniRule"/>
</dbReference>
<dbReference type="InterPro" id="IPR036974">
    <property type="entry name" value="PUA_sf"/>
</dbReference>
<dbReference type="GO" id="GO:0160148">
    <property type="term" value="F:tRNA pseudouridine(55) synthase activity"/>
    <property type="evidence" value="ECO:0007669"/>
    <property type="project" value="UniProtKB-EC"/>
</dbReference>
<dbReference type="Proteomes" id="UP000199256">
    <property type="component" value="Unassembled WGS sequence"/>
</dbReference>
<dbReference type="AlphaFoldDB" id="A0A1H7F1Z2"/>
<sequence>MSKPKIQRRDVHGLILLDKPQGYTSNQALQRIKYLLRARKAGHTGSLDPLATGLLPLCFGEATKVSGFLLDADKRYHTVCRLGQKTLTGDAEGEVIETRDVPDLDAARIESALARFRGPIEQIPPMYSALKHQGQRLYELARKGQEVERPPRAVTIHDLRCLAHDDGALTLDVVCSKGTYIRTLVEDIGEVLGCGAHVIALRRIGLTPFEDPHMVTLEQIEALAEQGFQALDEVLRPLDEALEHWPAVTLDADSAFYLGQGQAVFVPGLTHRGHLRLYGPGDRFLGVGRLLDDGRVAPKRLIVQPT</sequence>
<dbReference type="NCBIfam" id="TIGR00431">
    <property type="entry name" value="TruB"/>
    <property type="match status" value="1"/>
</dbReference>
<dbReference type="STRING" id="1396821.SAMN05444515_10188"/>
<dbReference type="Gene3D" id="3.30.2350.10">
    <property type="entry name" value="Pseudouridine synthase"/>
    <property type="match status" value="1"/>
</dbReference>
<dbReference type="GO" id="GO:1990481">
    <property type="term" value="P:mRNA pseudouridine synthesis"/>
    <property type="evidence" value="ECO:0007669"/>
    <property type="project" value="TreeGrafter"/>
</dbReference>
<dbReference type="PANTHER" id="PTHR13767:SF2">
    <property type="entry name" value="PSEUDOURIDYLATE SYNTHASE TRUB1"/>
    <property type="match status" value="1"/>
</dbReference>
<dbReference type="FunFam" id="3.30.2350.10:FF:000011">
    <property type="entry name" value="tRNA pseudouridine synthase B"/>
    <property type="match status" value="1"/>
</dbReference>
<evidence type="ECO:0000259" key="7">
    <source>
        <dbReference type="Pfam" id="PF09157"/>
    </source>
</evidence>
<dbReference type="FunFam" id="2.30.130.10:FF:000012">
    <property type="entry name" value="tRNA pseudouridine synthase B"/>
    <property type="match status" value="1"/>
</dbReference>
<evidence type="ECO:0000256" key="1">
    <source>
        <dbReference type="ARBA" id="ARBA00000385"/>
    </source>
</evidence>
<feature type="domain" description="tRNA pseudouridylate synthase B C-terminal" evidence="8">
    <location>
        <begin position="182"/>
        <end position="243"/>
    </location>
</feature>
<dbReference type="CDD" id="cd21152">
    <property type="entry name" value="PUA_TruB_bacterial"/>
    <property type="match status" value="1"/>
</dbReference>
<organism evidence="9 10">
    <name type="scientific">Ectothiorhodospira marina</name>
    <dbReference type="NCBI Taxonomy" id="1396821"/>
    <lineage>
        <taxon>Bacteria</taxon>
        <taxon>Pseudomonadati</taxon>
        <taxon>Pseudomonadota</taxon>
        <taxon>Gammaproteobacteria</taxon>
        <taxon>Chromatiales</taxon>
        <taxon>Ectothiorhodospiraceae</taxon>
        <taxon>Ectothiorhodospira</taxon>
    </lineage>
</organism>
<dbReference type="OrthoDB" id="9802309at2"/>
<dbReference type="PANTHER" id="PTHR13767">
    <property type="entry name" value="TRNA-PSEUDOURIDINE SYNTHASE"/>
    <property type="match status" value="1"/>
</dbReference>